<feature type="compositionally biased region" description="Basic and acidic residues" evidence="1">
    <location>
        <begin position="308"/>
        <end position="338"/>
    </location>
</feature>
<feature type="region of interest" description="Disordered" evidence="1">
    <location>
        <begin position="293"/>
        <end position="373"/>
    </location>
</feature>
<evidence type="ECO:0000313" key="4">
    <source>
        <dbReference type="Proteomes" id="UP001154078"/>
    </source>
</evidence>
<dbReference type="CDD" id="cd16989">
    <property type="entry name" value="ENTH_EpsinR"/>
    <property type="match status" value="1"/>
</dbReference>
<evidence type="ECO:0000259" key="2">
    <source>
        <dbReference type="SMART" id="SM00273"/>
    </source>
</evidence>
<keyword evidence="4" id="KW-1185">Reference proteome</keyword>
<dbReference type="GO" id="GO:0006897">
    <property type="term" value="P:endocytosis"/>
    <property type="evidence" value="ECO:0007669"/>
    <property type="project" value="TreeGrafter"/>
</dbReference>
<feature type="region of interest" description="Disordered" evidence="1">
    <location>
        <begin position="152"/>
        <end position="257"/>
    </location>
</feature>
<dbReference type="SUPFAM" id="SSF48464">
    <property type="entry name" value="ENTH/VHS domain"/>
    <property type="match status" value="1"/>
</dbReference>
<dbReference type="EMBL" id="OV121135">
    <property type="protein sequence ID" value="CAH0554393.1"/>
    <property type="molecule type" value="Genomic_DNA"/>
</dbReference>
<feature type="compositionally biased region" description="Polar residues" evidence="1">
    <location>
        <begin position="472"/>
        <end position="490"/>
    </location>
</feature>
<feature type="compositionally biased region" description="Polar residues" evidence="1">
    <location>
        <begin position="239"/>
        <end position="248"/>
    </location>
</feature>
<dbReference type="AlphaFoldDB" id="A0A9P0FFN0"/>
<feature type="region of interest" description="Disordered" evidence="1">
    <location>
        <begin position="424"/>
        <end position="453"/>
    </location>
</feature>
<accession>A0A9P0FFN0</accession>
<feature type="domain" description="ENTH" evidence="2">
    <location>
        <begin position="25"/>
        <end position="152"/>
    </location>
</feature>
<dbReference type="PANTHER" id="PTHR12276:SF45">
    <property type="entry name" value="CLATHRIN INTERACTOR 1"/>
    <property type="match status" value="1"/>
</dbReference>
<proteinExistence type="predicted"/>
<dbReference type="Pfam" id="PF01417">
    <property type="entry name" value="ENTH"/>
    <property type="match status" value="1"/>
</dbReference>
<dbReference type="SMART" id="SM00273">
    <property type="entry name" value="ENTH"/>
    <property type="match status" value="1"/>
</dbReference>
<reference evidence="3" key="1">
    <citation type="submission" date="2021-12" db="EMBL/GenBank/DDBJ databases">
        <authorList>
            <person name="King R."/>
        </authorList>
    </citation>
    <scope>NUCLEOTIDE SEQUENCE</scope>
</reference>
<dbReference type="GO" id="GO:0030125">
    <property type="term" value="C:clathrin vesicle coat"/>
    <property type="evidence" value="ECO:0007669"/>
    <property type="project" value="TreeGrafter"/>
</dbReference>
<dbReference type="FunFam" id="1.25.40.90:FF:000006">
    <property type="entry name" value="Clathrin interactor 1"/>
    <property type="match status" value="1"/>
</dbReference>
<dbReference type="GO" id="GO:0005543">
    <property type="term" value="F:phospholipid binding"/>
    <property type="evidence" value="ECO:0007669"/>
    <property type="project" value="TreeGrafter"/>
</dbReference>
<dbReference type="GO" id="GO:0005886">
    <property type="term" value="C:plasma membrane"/>
    <property type="evidence" value="ECO:0007669"/>
    <property type="project" value="TreeGrafter"/>
</dbReference>
<dbReference type="InterPro" id="IPR013809">
    <property type="entry name" value="ENTH"/>
</dbReference>
<protein>
    <recommendedName>
        <fullName evidence="2">ENTH domain-containing protein</fullName>
    </recommendedName>
</protein>
<dbReference type="PANTHER" id="PTHR12276">
    <property type="entry name" value="EPSIN/ENT-RELATED"/>
    <property type="match status" value="1"/>
</dbReference>
<feature type="compositionally biased region" description="Polar residues" evidence="1">
    <location>
        <begin position="293"/>
        <end position="304"/>
    </location>
</feature>
<feature type="compositionally biased region" description="Low complexity" evidence="1">
    <location>
        <begin position="206"/>
        <end position="216"/>
    </location>
</feature>
<name>A0A9P0FFN0_BRAAE</name>
<dbReference type="GO" id="GO:0005768">
    <property type="term" value="C:endosome"/>
    <property type="evidence" value="ECO:0007669"/>
    <property type="project" value="TreeGrafter"/>
</dbReference>
<organism evidence="3 4">
    <name type="scientific">Brassicogethes aeneus</name>
    <name type="common">Rape pollen beetle</name>
    <name type="synonym">Meligethes aeneus</name>
    <dbReference type="NCBI Taxonomy" id="1431903"/>
    <lineage>
        <taxon>Eukaryota</taxon>
        <taxon>Metazoa</taxon>
        <taxon>Ecdysozoa</taxon>
        <taxon>Arthropoda</taxon>
        <taxon>Hexapoda</taxon>
        <taxon>Insecta</taxon>
        <taxon>Pterygota</taxon>
        <taxon>Neoptera</taxon>
        <taxon>Endopterygota</taxon>
        <taxon>Coleoptera</taxon>
        <taxon>Polyphaga</taxon>
        <taxon>Cucujiformia</taxon>
        <taxon>Nitidulidae</taxon>
        <taxon>Meligethinae</taxon>
        <taxon>Brassicogethes</taxon>
    </lineage>
</organism>
<evidence type="ECO:0000256" key="1">
    <source>
        <dbReference type="SAM" id="MobiDB-lite"/>
    </source>
</evidence>
<dbReference type="OrthoDB" id="4033880at2759"/>
<feature type="compositionally biased region" description="Basic and acidic residues" evidence="1">
    <location>
        <begin position="180"/>
        <end position="204"/>
    </location>
</feature>
<dbReference type="Proteomes" id="UP001154078">
    <property type="component" value="Chromosome 4"/>
</dbReference>
<evidence type="ECO:0000313" key="3">
    <source>
        <dbReference type="EMBL" id="CAH0554393.1"/>
    </source>
</evidence>
<feature type="region of interest" description="Disordered" evidence="1">
    <location>
        <begin position="468"/>
        <end position="490"/>
    </location>
</feature>
<dbReference type="GO" id="GO:0030276">
    <property type="term" value="F:clathrin binding"/>
    <property type="evidence" value="ECO:0007669"/>
    <property type="project" value="TreeGrafter"/>
</dbReference>
<sequence>MEQIFSMWKMREIADKVTNVVMNYTEIEAKVREATNDEAWGPTGQIMQELAHSTFTYEHFPEVMSMLWKRMLQDNKQHWRRTYKSLLVLNYLIKNGSERVVTSAREHIYDLRSLENYSYTDEVGKDQGVNIRHKVKELIDFIQDDDRLREERKKAKKNKDKYIGMSSDMMGMRSGGHGGGWDDRPPMSNRDRGDRDYADQHDWDDSNNSNNSNNANQYRDRSFDEDYEYEKGESDTDSKSNYSTTQSHIKTDFPQEKRVNINLNTSINTSPKKQGKPLKKVDLGAAANFGRMSTQSPVQQSNLLNDDFDPRAGEAPRKSNEFGDFENAFKEPPTKSDDDFADFSSAFAQSNHATVSAPPQAPQAPSDDLLGLGGLASLGIQPQQQQPTFGGSALNNNQGLLNQAPATDLLDGFSGSVLSPLSMLQPMSSTPNNNTERTSVSKPVPVGSTWTNSGNLNIDLDNLLVSKPKTGPSPSMNQLASNPTSPVNQARPMATQTFPQQQNFFADFK</sequence>
<feature type="compositionally biased region" description="Basic and acidic residues" evidence="1">
    <location>
        <begin position="218"/>
        <end position="238"/>
    </location>
</feature>
<gene>
    <name evidence="3" type="ORF">MELIAE_LOCUS5993</name>
</gene>
<feature type="compositionally biased region" description="Polar residues" evidence="1">
    <location>
        <begin position="432"/>
        <end position="441"/>
    </location>
</feature>
<dbReference type="InterPro" id="IPR008942">
    <property type="entry name" value="ENTH_VHS"/>
</dbReference>
<dbReference type="Gene3D" id="1.25.40.90">
    <property type="match status" value="1"/>
</dbReference>